<keyword evidence="4 7" id="KW-0255">Endonuclease</keyword>
<dbReference type="GO" id="GO:0004526">
    <property type="term" value="F:ribonuclease P activity"/>
    <property type="evidence" value="ECO:0007669"/>
    <property type="project" value="UniProtKB-UniRule"/>
</dbReference>
<organism evidence="10 11">
    <name type="scientific">Cutibacterium granulosum</name>
    <dbReference type="NCBI Taxonomy" id="33011"/>
    <lineage>
        <taxon>Bacteria</taxon>
        <taxon>Bacillati</taxon>
        <taxon>Actinomycetota</taxon>
        <taxon>Actinomycetes</taxon>
        <taxon>Propionibacteriales</taxon>
        <taxon>Propionibacteriaceae</taxon>
        <taxon>Cutibacterium</taxon>
    </lineage>
</organism>
<keyword evidence="5 7" id="KW-0378">Hydrolase</keyword>
<dbReference type="GO" id="GO:0042781">
    <property type="term" value="F:3'-tRNA processing endoribonuclease activity"/>
    <property type="evidence" value="ECO:0007669"/>
    <property type="project" value="TreeGrafter"/>
</dbReference>
<evidence type="ECO:0000256" key="7">
    <source>
        <dbReference type="HAMAP-Rule" id="MF_00227"/>
    </source>
</evidence>
<dbReference type="SUPFAM" id="SSF54211">
    <property type="entry name" value="Ribosomal protein S5 domain 2-like"/>
    <property type="match status" value="1"/>
</dbReference>
<sequence length="202" mass="21352">MLPARSRMHRSEDFRSATRGGVRSGRQTLVVHAGWMPHSRCDGESSSSSPELSTGAPASTPADVTTCSDLGAAPRVGFVVSKAVGNAVTRHRVARQLRHLARPLTEQLPSGCLIVVRALPASARHPQQLPSDLSSAWTKALDKLQRRTSARSSTDSACDNRSQANGRTPDSAGAHIDTADAGARGSAAADEQPTMSPVRREV</sequence>
<evidence type="ECO:0000313" key="11">
    <source>
        <dbReference type="Proteomes" id="UP000215332"/>
    </source>
</evidence>
<feature type="compositionally biased region" description="Low complexity" evidence="9">
    <location>
        <begin position="179"/>
        <end position="190"/>
    </location>
</feature>
<feature type="region of interest" description="Disordered" evidence="9">
    <location>
        <begin position="1"/>
        <end position="25"/>
    </location>
</feature>
<dbReference type="Proteomes" id="UP000215332">
    <property type="component" value="Chromosome 1"/>
</dbReference>
<evidence type="ECO:0000256" key="6">
    <source>
        <dbReference type="ARBA" id="ARBA00022884"/>
    </source>
</evidence>
<evidence type="ECO:0000256" key="5">
    <source>
        <dbReference type="ARBA" id="ARBA00022801"/>
    </source>
</evidence>
<evidence type="ECO:0000256" key="4">
    <source>
        <dbReference type="ARBA" id="ARBA00022759"/>
    </source>
</evidence>
<gene>
    <name evidence="7" type="primary">rnpA</name>
    <name evidence="10" type="ORF">SAMEA4412665_00420</name>
</gene>
<dbReference type="InterPro" id="IPR014721">
    <property type="entry name" value="Ribsml_uS5_D2-typ_fold_subgr"/>
</dbReference>
<keyword evidence="3 7" id="KW-0540">Nuclease</keyword>
<dbReference type="AlphaFoldDB" id="A0A239W7I5"/>
<dbReference type="PROSITE" id="PS00648">
    <property type="entry name" value="RIBONUCLEASE_P"/>
    <property type="match status" value="1"/>
</dbReference>
<dbReference type="InterPro" id="IPR020539">
    <property type="entry name" value="RNase_P_CS"/>
</dbReference>
<keyword evidence="2 7" id="KW-0819">tRNA processing</keyword>
<feature type="compositionally biased region" description="Polar residues" evidence="9">
    <location>
        <begin position="159"/>
        <end position="168"/>
    </location>
</feature>
<proteinExistence type="inferred from homology"/>
<reference evidence="10 11" key="1">
    <citation type="submission" date="2017-06" db="EMBL/GenBank/DDBJ databases">
        <authorList>
            <consortium name="Pathogen Informatics"/>
        </authorList>
    </citation>
    <scope>NUCLEOTIDE SEQUENCE [LARGE SCALE GENOMIC DNA]</scope>
    <source>
        <strain evidence="10 11">NCTC11865</strain>
    </source>
</reference>
<dbReference type="KEGG" id="cgrn:4412665_00420"/>
<dbReference type="EMBL" id="LT906441">
    <property type="protein sequence ID" value="SNV30477.1"/>
    <property type="molecule type" value="Genomic_DNA"/>
</dbReference>
<comment type="function">
    <text evidence="1 7">RNaseP catalyzes the removal of the 5'-leader sequence from pre-tRNA to produce the mature 5'-terminus. It can also cleave other RNA substrates such as 4.5S RNA. The protein component plays an auxiliary but essential role in vivo by binding to the 5'-leader sequence and broadening the substrate specificity of the ribozyme.</text>
</comment>
<evidence type="ECO:0000256" key="2">
    <source>
        <dbReference type="ARBA" id="ARBA00022694"/>
    </source>
</evidence>
<protein>
    <recommendedName>
        <fullName evidence="7 8">Ribonuclease P protein component</fullName>
        <shortName evidence="7">RNase P protein</shortName>
        <shortName evidence="7">RNaseP protein</shortName>
        <ecNumber evidence="7 8">3.1.26.5</ecNumber>
    </recommendedName>
    <alternativeName>
        <fullName evidence="7">Protein C5</fullName>
    </alternativeName>
</protein>
<dbReference type="Gene3D" id="3.30.230.10">
    <property type="match status" value="1"/>
</dbReference>
<evidence type="ECO:0000256" key="3">
    <source>
        <dbReference type="ARBA" id="ARBA00022722"/>
    </source>
</evidence>
<dbReference type="PANTHER" id="PTHR33992:SF1">
    <property type="entry name" value="RIBONUCLEASE P PROTEIN COMPONENT"/>
    <property type="match status" value="1"/>
</dbReference>
<dbReference type="GO" id="GO:0000049">
    <property type="term" value="F:tRNA binding"/>
    <property type="evidence" value="ECO:0007669"/>
    <property type="project" value="UniProtKB-UniRule"/>
</dbReference>
<dbReference type="NCBIfam" id="TIGR00188">
    <property type="entry name" value="rnpA"/>
    <property type="match status" value="1"/>
</dbReference>
<evidence type="ECO:0000256" key="1">
    <source>
        <dbReference type="ARBA" id="ARBA00002663"/>
    </source>
</evidence>
<evidence type="ECO:0000256" key="8">
    <source>
        <dbReference type="NCBIfam" id="TIGR00188"/>
    </source>
</evidence>
<dbReference type="EC" id="3.1.26.5" evidence="7 8"/>
<dbReference type="InterPro" id="IPR020568">
    <property type="entry name" value="Ribosomal_Su5_D2-typ_SF"/>
</dbReference>
<comment type="catalytic activity">
    <reaction evidence="7">
        <text>Endonucleolytic cleavage of RNA, removing 5'-extranucleotides from tRNA precursor.</text>
        <dbReference type="EC" id="3.1.26.5"/>
    </reaction>
</comment>
<evidence type="ECO:0000313" key="10">
    <source>
        <dbReference type="EMBL" id="SNV30477.1"/>
    </source>
</evidence>
<dbReference type="Pfam" id="PF00825">
    <property type="entry name" value="Ribonuclease_P"/>
    <property type="match status" value="1"/>
</dbReference>
<comment type="subunit">
    <text evidence="7">Consists of a catalytic RNA component (M1 or rnpB) and a protein subunit.</text>
</comment>
<accession>A0A239W7I5</accession>
<dbReference type="GO" id="GO:0030677">
    <property type="term" value="C:ribonuclease P complex"/>
    <property type="evidence" value="ECO:0007669"/>
    <property type="project" value="TreeGrafter"/>
</dbReference>
<evidence type="ECO:0000256" key="9">
    <source>
        <dbReference type="SAM" id="MobiDB-lite"/>
    </source>
</evidence>
<keyword evidence="6 7" id="KW-0694">RNA-binding</keyword>
<dbReference type="GO" id="GO:0001682">
    <property type="term" value="P:tRNA 5'-leader removal"/>
    <property type="evidence" value="ECO:0007669"/>
    <property type="project" value="UniProtKB-UniRule"/>
</dbReference>
<dbReference type="InterPro" id="IPR000100">
    <property type="entry name" value="RNase_P"/>
</dbReference>
<name>A0A239W7I5_9ACTN</name>
<dbReference type="HAMAP" id="MF_00227">
    <property type="entry name" value="RNase_P"/>
    <property type="match status" value="1"/>
</dbReference>
<comment type="similarity">
    <text evidence="7">Belongs to the RnpA family.</text>
</comment>
<feature type="region of interest" description="Disordered" evidence="9">
    <location>
        <begin position="37"/>
        <end position="62"/>
    </location>
</feature>
<feature type="region of interest" description="Disordered" evidence="9">
    <location>
        <begin position="144"/>
        <end position="202"/>
    </location>
</feature>
<dbReference type="PANTHER" id="PTHR33992">
    <property type="entry name" value="RIBONUCLEASE P PROTEIN COMPONENT"/>
    <property type="match status" value="1"/>
</dbReference>